<dbReference type="PANTHER" id="PTHR43283">
    <property type="entry name" value="BETA-LACTAMASE-RELATED"/>
    <property type="match status" value="1"/>
</dbReference>
<dbReference type="Pfam" id="PF00144">
    <property type="entry name" value="Beta-lactamase"/>
    <property type="match status" value="1"/>
</dbReference>
<dbReference type="EMBL" id="CP001848">
    <property type="protein sequence ID" value="ADB18131.1"/>
    <property type="molecule type" value="Genomic_DNA"/>
</dbReference>
<feature type="domain" description="Beta-lactamase-related" evidence="2">
    <location>
        <begin position="44"/>
        <end position="359"/>
    </location>
</feature>
<dbReference type="KEGG" id="psl:Psta_3469"/>
<reference evidence="3 4" key="1">
    <citation type="journal article" date="2009" name="Stand. Genomic Sci.">
        <title>Complete genome sequence of Pirellula staleyi type strain (ATCC 27377).</title>
        <authorList>
            <person name="Clum A."/>
            <person name="Tindall B.J."/>
            <person name="Sikorski J."/>
            <person name="Ivanova N."/>
            <person name="Mavrommatis K."/>
            <person name="Lucas S."/>
            <person name="Glavina del Rio T."/>
            <person name="Nolan M."/>
            <person name="Chen F."/>
            <person name="Tice H."/>
            <person name="Pitluck S."/>
            <person name="Cheng J.F."/>
            <person name="Chertkov O."/>
            <person name="Brettin T."/>
            <person name="Han C."/>
            <person name="Detter J.C."/>
            <person name="Kuske C."/>
            <person name="Bruce D."/>
            <person name="Goodwin L."/>
            <person name="Ovchinikova G."/>
            <person name="Pati A."/>
            <person name="Mikhailova N."/>
            <person name="Chen A."/>
            <person name="Palaniappan K."/>
            <person name="Land M."/>
            <person name="Hauser L."/>
            <person name="Chang Y.J."/>
            <person name="Jeffries C.D."/>
            <person name="Chain P."/>
            <person name="Rohde M."/>
            <person name="Goker M."/>
            <person name="Bristow J."/>
            <person name="Eisen J.A."/>
            <person name="Markowitz V."/>
            <person name="Hugenholtz P."/>
            <person name="Kyrpides N.C."/>
            <person name="Klenk H.P."/>
            <person name="Lapidus A."/>
        </authorList>
    </citation>
    <scope>NUCLEOTIDE SEQUENCE [LARGE SCALE GENOMIC DNA]</scope>
    <source>
        <strain evidence="4">ATCC 27377 / DSM 6068 / ICPB 4128</strain>
    </source>
</reference>
<dbReference type="OrthoDB" id="284523at2"/>
<protein>
    <submittedName>
        <fullName evidence="3">Beta-lactamase</fullName>
    </submittedName>
</protein>
<dbReference type="SUPFAM" id="SSF56601">
    <property type="entry name" value="beta-lactamase/transpeptidase-like"/>
    <property type="match status" value="1"/>
</dbReference>
<gene>
    <name evidence="3" type="ordered locus">Psta_3469</name>
</gene>
<dbReference type="eggNOG" id="COG1680">
    <property type="taxonomic scope" value="Bacteria"/>
</dbReference>
<dbReference type="InterPro" id="IPR001466">
    <property type="entry name" value="Beta-lactam-related"/>
</dbReference>
<sequence length="376" mass="40276" precursor="true">MQRRTFVKSFVGAMAMTPLVTFFPANLSLASELGRKKLQRAIDVLDQATASKQVESAVLYVQQRDAVVSQSFGKAASADAMFLLGSITKPINIAAVMKQFDEGKFALTDRVKKYLPKFTGDGRDEVTIGHLLTHTSGLPDQVADNAELRKNHAPLGEFAEHAMREPLGFAAGSQYGYSSMGILLATRIAEIVSGADILTLVAETVLQPLEMKHSVQGLGAFEIGSLVRCQMDGAAPESGGGDPTSKEWDWNSAYWRKLGAPWGGLHASAPDIGRFLAEFLYQQGKVVKPATALRMTTNQNPRGLTPRGLGFDVGPLSGSKGCSENTFGHTGSTGTLCWADPASETICVVLTSLPRRAVQPHPRELAADQVALATET</sequence>
<keyword evidence="4" id="KW-1185">Reference proteome</keyword>
<dbReference type="GO" id="GO:0016787">
    <property type="term" value="F:hydrolase activity"/>
    <property type="evidence" value="ECO:0007669"/>
    <property type="project" value="UniProtKB-KW"/>
</dbReference>
<dbReference type="InterPro" id="IPR050789">
    <property type="entry name" value="Diverse_Enzym_Activities"/>
</dbReference>
<dbReference type="Gene3D" id="3.40.710.10">
    <property type="entry name" value="DD-peptidase/beta-lactamase superfamily"/>
    <property type="match status" value="1"/>
</dbReference>
<evidence type="ECO:0000313" key="3">
    <source>
        <dbReference type="EMBL" id="ADB18131.1"/>
    </source>
</evidence>
<evidence type="ECO:0000313" key="4">
    <source>
        <dbReference type="Proteomes" id="UP000001887"/>
    </source>
</evidence>
<accession>D2QYH2</accession>
<proteinExistence type="predicted"/>
<dbReference type="PANTHER" id="PTHR43283:SF11">
    <property type="entry name" value="BETA-LACTAMASE-RELATED DOMAIN-CONTAINING PROTEIN"/>
    <property type="match status" value="1"/>
</dbReference>
<evidence type="ECO:0000256" key="1">
    <source>
        <dbReference type="ARBA" id="ARBA00022801"/>
    </source>
</evidence>
<keyword evidence="1" id="KW-0378">Hydrolase</keyword>
<dbReference type="InterPro" id="IPR012338">
    <property type="entry name" value="Beta-lactam/transpept-like"/>
</dbReference>
<evidence type="ECO:0000259" key="2">
    <source>
        <dbReference type="Pfam" id="PF00144"/>
    </source>
</evidence>
<dbReference type="Proteomes" id="UP000001887">
    <property type="component" value="Chromosome"/>
</dbReference>
<dbReference type="HOGENOM" id="CLU_020027_1_1_0"/>
<dbReference type="AlphaFoldDB" id="D2QYH2"/>
<dbReference type="STRING" id="530564.Psta_3469"/>
<name>D2QYH2_PIRSD</name>
<organism evidence="3 4">
    <name type="scientific">Pirellula staleyi (strain ATCC 27377 / DSM 6068 / ICPB 4128)</name>
    <name type="common">Pirella staleyi</name>
    <dbReference type="NCBI Taxonomy" id="530564"/>
    <lineage>
        <taxon>Bacteria</taxon>
        <taxon>Pseudomonadati</taxon>
        <taxon>Planctomycetota</taxon>
        <taxon>Planctomycetia</taxon>
        <taxon>Pirellulales</taxon>
        <taxon>Pirellulaceae</taxon>
        <taxon>Pirellula</taxon>
    </lineage>
</organism>